<name>F4RAN4_MELLP</name>
<reference evidence="4" key="1">
    <citation type="journal article" date="2011" name="Proc. Natl. Acad. Sci. U.S.A.">
        <title>Obligate biotrophy features unraveled by the genomic analysis of rust fungi.</title>
        <authorList>
            <person name="Duplessis S."/>
            <person name="Cuomo C.A."/>
            <person name="Lin Y.-C."/>
            <person name="Aerts A."/>
            <person name="Tisserant E."/>
            <person name="Veneault-Fourrey C."/>
            <person name="Joly D.L."/>
            <person name="Hacquard S."/>
            <person name="Amselem J."/>
            <person name="Cantarel B.L."/>
            <person name="Chiu R."/>
            <person name="Coutinho P.M."/>
            <person name="Feau N."/>
            <person name="Field M."/>
            <person name="Frey P."/>
            <person name="Gelhaye E."/>
            <person name="Goldberg J."/>
            <person name="Grabherr M.G."/>
            <person name="Kodira C.D."/>
            <person name="Kohler A."/>
            <person name="Kuees U."/>
            <person name="Lindquist E.A."/>
            <person name="Lucas S.M."/>
            <person name="Mago R."/>
            <person name="Mauceli E."/>
            <person name="Morin E."/>
            <person name="Murat C."/>
            <person name="Pangilinan J.L."/>
            <person name="Park R."/>
            <person name="Pearson M."/>
            <person name="Quesneville H."/>
            <person name="Rouhier N."/>
            <person name="Sakthikumar S."/>
            <person name="Salamov A.A."/>
            <person name="Schmutz J."/>
            <person name="Selles B."/>
            <person name="Shapiro H."/>
            <person name="Tanguay P."/>
            <person name="Tuskan G.A."/>
            <person name="Henrissat B."/>
            <person name="Van de Peer Y."/>
            <person name="Rouze P."/>
            <person name="Ellis J.G."/>
            <person name="Dodds P.N."/>
            <person name="Schein J.E."/>
            <person name="Zhong S."/>
            <person name="Hamelin R.C."/>
            <person name="Grigoriev I.V."/>
            <person name="Szabo L.J."/>
            <person name="Martin F."/>
        </authorList>
    </citation>
    <scope>NUCLEOTIDE SEQUENCE [LARGE SCALE GENOMIC DNA]</scope>
    <source>
        <strain evidence="4">98AG31 / pathotype 3-4-7</strain>
    </source>
</reference>
<feature type="region of interest" description="Disordered" evidence="1">
    <location>
        <begin position="104"/>
        <end position="129"/>
    </location>
</feature>
<dbReference type="GeneID" id="18936595"/>
<dbReference type="InterPro" id="IPR014752">
    <property type="entry name" value="Arrestin-like_C"/>
</dbReference>
<dbReference type="STRING" id="747676.F4RAN4"/>
<dbReference type="Gene3D" id="2.60.40.640">
    <property type="match status" value="1"/>
</dbReference>
<feature type="region of interest" description="Disordered" evidence="1">
    <location>
        <begin position="289"/>
        <end position="316"/>
    </location>
</feature>
<feature type="domain" description="Arrestin C-terminal-like" evidence="2">
    <location>
        <begin position="214"/>
        <end position="440"/>
    </location>
</feature>
<dbReference type="InterPro" id="IPR011021">
    <property type="entry name" value="Arrestin-like_N"/>
</dbReference>
<dbReference type="Pfam" id="PF02752">
    <property type="entry name" value="Arrestin_C"/>
    <property type="match status" value="1"/>
</dbReference>
<evidence type="ECO:0000259" key="2">
    <source>
        <dbReference type="SMART" id="SM01017"/>
    </source>
</evidence>
<dbReference type="GO" id="GO:0005829">
    <property type="term" value="C:cytosol"/>
    <property type="evidence" value="ECO:0007669"/>
    <property type="project" value="TreeGrafter"/>
</dbReference>
<dbReference type="GO" id="GO:0030674">
    <property type="term" value="F:protein-macromolecule adaptor activity"/>
    <property type="evidence" value="ECO:0007669"/>
    <property type="project" value="TreeGrafter"/>
</dbReference>
<organism evidence="4">
    <name type="scientific">Melampsora larici-populina (strain 98AG31 / pathotype 3-4-7)</name>
    <name type="common">Poplar leaf rust fungus</name>
    <dbReference type="NCBI Taxonomy" id="747676"/>
    <lineage>
        <taxon>Eukaryota</taxon>
        <taxon>Fungi</taxon>
        <taxon>Dikarya</taxon>
        <taxon>Basidiomycota</taxon>
        <taxon>Pucciniomycotina</taxon>
        <taxon>Pucciniomycetes</taxon>
        <taxon>Pucciniales</taxon>
        <taxon>Melampsoraceae</taxon>
        <taxon>Melampsora</taxon>
    </lineage>
</organism>
<dbReference type="SMART" id="SM01017">
    <property type="entry name" value="Arrestin_C"/>
    <property type="match status" value="1"/>
</dbReference>
<feature type="compositionally biased region" description="Low complexity" evidence="1">
    <location>
        <begin position="514"/>
        <end position="524"/>
    </location>
</feature>
<dbReference type="PANTHER" id="PTHR11188:SF17">
    <property type="entry name" value="FI21816P1"/>
    <property type="match status" value="1"/>
</dbReference>
<feature type="compositionally biased region" description="Polar residues" evidence="1">
    <location>
        <begin position="336"/>
        <end position="360"/>
    </location>
</feature>
<gene>
    <name evidence="3" type="ORF">MELLADRAFT_93509</name>
</gene>
<evidence type="ECO:0000313" key="3">
    <source>
        <dbReference type="EMBL" id="EGG10754.1"/>
    </source>
</evidence>
<dbReference type="Pfam" id="PF00339">
    <property type="entry name" value="Arrestin_N"/>
    <property type="match status" value="1"/>
</dbReference>
<dbReference type="AlphaFoldDB" id="F4RAN4"/>
<dbReference type="RefSeq" id="XP_007406223.1">
    <property type="nucleotide sequence ID" value="XM_007406161.1"/>
</dbReference>
<dbReference type="Proteomes" id="UP000001072">
    <property type="component" value="Unassembled WGS sequence"/>
</dbReference>
<dbReference type="GO" id="GO:0031625">
    <property type="term" value="F:ubiquitin protein ligase binding"/>
    <property type="evidence" value="ECO:0007669"/>
    <property type="project" value="TreeGrafter"/>
</dbReference>
<protein>
    <recommendedName>
        <fullName evidence="2">Arrestin C-terminal-like domain-containing protein</fullName>
    </recommendedName>
</protein>
<dbReference type="InterPro" id="IPR011022">
    <property type="entry name" value="Arrestin_C-like"/>
</dbReference>
<dbReference type="EMBL" id="GL883094">
    <property type="protein sequence ID" value="EGG10754.1"/>
    <property type="molecule type" value="Genomic_DNA"/>
</dbReference>
<accession>F4RAN4</accession>
<dbReference type="GO" id="GO:0005886">
    <property type="term" value="C:plasma membrane"/>
    <property type="evidence" value="ECO:0007669"/>
    <property type="project" value="TreeGrafter"/>
</dbReference>
<feature type="compositionally biased region" description="Polar residues" evidence="1">
    <location>
        <begin position="300"/>
        <end position="310"/>
    </location>
</feature>
<feature type="region of interest" description="Disordered" evidence="1">
    <location>
        <begin position="494"/>
        <end position="549"/>
    </location>
</feature>
<dbReference type="InterPro" id="IPR050357">
    <property type="entry name" value="Arrestin_domain-protein"/>
</dbReference>
<evidence type="ECO:0000313" key="4">
    <source>
        <dbReference type="Proteomes" id="UP000001072"/>
    </source>
</evidence>
<feature type="compositionally biased region" description="Low complexity" evidence="1">
    <location>
        <begin position="609"/>
        <end position="620"/>
    </location>
</feature>
<dbReference type="PANTHER" id="PTHR11188">
    <property type="entry name" value="ARRESTIN DOMAIN CONTAINING PROTEIN"/>
    <property type="match status" value="1"/>
</dbReference>
<dbReference type="InParanoid" id="F4RAN4"/>
<dbReference type="InterPro" id="IPR014756">
    <property type="entry name" value="Ig_E-set"/>
</dbReference>
<feature type="region of interest" description="Disordered" evidence="1">
    <location>
        <begin position="646"/>
        <end position="695"/>
    </location>
</feature>
<keyword evidence="4" id="KW-1185">Reference proteome</keyword>
<dbReference type="SUPFAM" id="SSF81296">
    <property type="entry name" value="E set domains"/>
    <property type="match status" value="1"/>
</dbReference>
<feature type="compositionally biased region" description="Low complexity" evidence="1">
    <location>
        <begin position="649"/>
        <end position="666"/>
    </location>
</feature>
<dbReference type="KEGG" id="mlr:MELLADRAFT_93509"/>
<dbReference type="FunCoup" id="F4RAN4">
    <property type="interactions" value="75"/>
</dbReference>
<sequence>MPLIHHPLPSSPPNHSSITIQLDSPDLVLRALSGNEASGQSASLTGTVQLQLSESTHLKDLSLNLRSIAKIDYLEPLSGKRFHHLHPIFFHQFSFLPFNLNSSDSNHHQPSNPSTPSHHGSQSTTTTTTTTTYTTLQAGLHRFPFSINLPSDLPASLRTYSGSGLIYYKLKAIATRAGFLTHSKWETKQILRVARSFPVEAVEWNQTLEIENTWPGKVSYEISLPHKAFAAGDRIPVSLKFSPLMKGVRVTSLVTTIKEHVALVGKAGTPPHIENRDVAQCRFEFTDKKAGGSAPLSRADPSQTSTNPSNLPRRHLSSSDLTLLTSRLNAVSLSNRRPSFSTLPSPSRSVFGNASSSTTPLAELAPSEELRASLTADVELSQDIDTIIELTIPSWTTPSHSLPPITVTHKLKFSAFIINPDGHTSELRCALPLHILASHLASEASIASAGARTLLFDPSGNLSQGFNQSVELPSYPEHVRDRLASQEQTHPMASVIPAPWITSNTPGSTPPVSRPASPSASSTSNQQVLGYFPEPGSIPSPSPAWTPSHDTEFIRSLDASPTYFNPIHQTPLHTSNNSSRASSPGLGTTNEPPSGSGSSSGFNVSQLATSTSSTSSTSSTTIGNGFFQIHLPKIPHRNRAPKALTAMRNTNGSGPSSASSSNLVAGNGHGHAHSSSTTSLSGSLPTPVPETERELMSRVPSYSIASRGSLGGGPVPISSLIGLPSYEESSAAINSVSIDHHLQSRRNSLSDS</sequence>
<dbReference type="OrthoDB" id="2333384at2759"/>
<feature type="compositionally biased region" description="Polar residues" evidence="1">
    <location>
        <begin position="104"/>
        <end position="123"/>
    </location>
</feature>
<dbReference type="VEuPathDB" id="FungiDB:MELLADRAFT_93509"/>
<dbReference type="GO" id="GO:0070086">
    <property type="term" value="P:ubiquitin-dependent endocytosis"/>
    <property type="evidence" value="ECO:0007669"/>
    <property type="project" value="TreeGrafter"/>
</dbReference>
<feature type="compositionally biased region" description="Low complexity" evidence="1">
    <location>
        <begin position="673"/>
        <end position="685"/>
    </location>
</feature>
<feature type="region of interest" description="Disordered" evidence="1">
    <location>
        <begin position="562"/>
        <end position="620"/>
    </location>
</feature>
<feature type="region of interest" description="Disordered" evidence="1">
    <location>
        <begin position="336"/>
        <end position="364"/>
    </location>
</feature>
<dbReference type="HOGENOM" id="CLU_012356_0_0_1"/>
<dbReference type="eggNOG" id="KOG3780">
    <property type="taxonomic scope" value="Eukaryota"/>
</dbReference>
<evidence type="ECO:0000256" key="1">
    <source>
        <dbReference type="SAM" id="MobiDB-lite"/>
    </source>
</evidence>
<proteinExistence type="predicted"/>
<feature type="compositionally biased region" description="Polar residues" evidence="1">
    <location>
        <begin position="567"/>
        <end position="593"/>
    </location>
</feature>